<feature type="region of interest" description="Disordered" evidence="1">
    <location>
        <begin position="29"/>
        <end position="70"/>
    </location>
</feature>
<dbReference type="EMBL" id="LR031571">
    <property type="protein sequence ID" value="VDC76494.1"/>
    <property type="molecule type" value="Genomic_DNA"/>
</dbReference>
<sequence>MPNKLHSKRYRQQTDRANCCCTIKKRRPCSCYGETETGGDDRSDSLNMSGGSEDQEGRGQGSHQTDLEEEQMAVFRKWGKEQQ</sequence>
<accession>A0A3P5ZM28</accession>
<gene>
    <name evidence="3" type="ORF">BRAA01T02996Z</name>
    <name evidence="2" type="ORF">BRAPAZ1V2_A01P31220.2</name>
</gene>
<dbReference type="EMBL" id="LS974617">
    <property type="protein sequence ID" value="CAG7889046.1"/>
    <property type="molecule type" value="Genomic_DNA"/>
</dbReference>
<reference evidence="3" key="1">
    <citation type="submission" date="2018-11" db="EMBL/GenBank/DDBJ databases">
        <authorList>
            <consortium name="Genoscope - CEA"/>
            <person name="William W."/>
        </authorList>
    </citation>
    <scope>NUCLEOTIDE SEQUENCE</scope>
</reference>
<protein>
    <submittedName>
        <fullName evidence="2">Uncharacterized protein</fullName>
    </submittedName>
</protein>
<dbReference type="Proteomes" id="UP000694005">
    <property type="component" value="Chromosome A01"/>
</dbReference>
<name>A0A3P5ZM28_BRACM</name>
<evidence type="ECO:0000256" key="1">
    <source>
        <dbReference type="SAM" id="MobiDB-lite"/>
    </source>
</evidence>
<organism evidence="3">
    <name type="scientific">Brassica campestris</name>
    <name type="common">Field mustard</name>
    <dbReference type="NCBI Taxonomy" id="3711"/>
    <lineage>
        <taxon>Eukaryota</taxon>
        <taxon>Viridiplantae</taxon>
        <taxon>Streptophyta</taxon>
        <taxon>Embryophyta</taxon>
        <taxon>Tracheophyta</taxon>
        <taxon>Spermatophyta</taxon>
        <taxon>Magnoliopsida</taxon>
        <taxon>eudicotyledons</taxon>
        <taxon>Gunneridae</taxon>
        <taxon>Pentapetalae</taxon>
        <taxon>rosids</taxon>
        <taxon>malvids</taxon>
        <taxon>Brassicales</taxon>
        <taxon>Brassicaceae</taxon>
        <taxon>Brassiceae</taxon>
        <taxon>Brassica</taxon>
    </lineage>
</organism>
<proteinExistence type="predicted"/>
<dbReference type="AlphaFoldDB" id="A0A3P5ZM28"/>
<evidence type="ECO:0000313" key="3">
    <source>
        <dbReference type="EMBL" id="VDC76494.1"/>
    </source>
</evidence>
<evidence type="ECO:0000313" key="2">
    <source>
        <dbReference type="EMBL" id="CAG7889046.1"/>
    </source>
</evidence>
<dbReference type="Gramene" id="A01p31220.2_BraZ1">
    <property type="protein sequence ID" value="A01p31220.2_BraZ1.CDS.1"/>
    <property type="gene ID" value="A01g31220.2_BraZ1"/>
</dbReference>